<dbReference type="AlphaFoldDB" id="A0AAV9J312"/>
<keyword evidence="3" id="KW-1185">Reference proteome</keyword>
<accession>A0AAV9J312</accession>
<feature type="compositionally biased region" description="Basic residues" evidence="1">
    <location>
        <begin position="92"/>
        <end position="104"/>
    </location>
</feature>
<proteinExistence type="predicted"/>
<name>A0AAV9J312_9PEZI</name>
<sequence length="130" mass="14186">MPTGEGNKTPWTDTEKLMILFQIIEKSGPILWNELELPEGRTKQGVQTMIAKEKGKVKKAKDADASGEGSEATPNGKTKRAGDGDDEESPSKKKPKTPRKKKVVKAGGDEAKEQNDREGVKPEPEDDELA</sequence>
<evidence type="ECO:0000313" key="2">
    <source>
        <dbReference type="EMBL" id="KAK4539240.1"/>
    </source>
</evidence>
<evidence type="ECO:0008006" key="4">
    <source>
        <dbReference type="Google" id="ProtNLM"/>
    </source>
</evidence>
<dbReference type="Proteomes" id="UP001324427">
    <property type="component" value="Unassembled WGS sequence"/>
</dbReference>
<evidence type="ECO:0000313" key="3">
    <source>
        <dbReference type="Proteomes" id="UP001324427"/>
    </source>
</evidence>
<gene>
    <name evidence="2" type="ORF">LTR36_000868</name>
</gene>
<reference evidence="2 3" key="1">
    <citation type="submission" date="2021-11" db="EMBL/GenBank/DDBJ databases">
        <title>Black yeast isolated from Biological Soil Crust.</title>
        <authorList>
            <person name="Kurbessoian T."/>
        </authorList>
    </citation>
    <scope>NUCLEOTIDE SEQUENCE [LARGE SCALE GENOMIC DNA]</scope>
    <source>
        <strain evidence="2 3">CCFEE 5522</strain>
    </source>
</reference>
<evidence type="ECO:0000256" key="1">
    <source>
        <dbReference type="SAM" id="MobiDB-lite"/>
    </source>
</evidence>
<comment type="caution">
    <text evidence="2">The sequence shown here is derived from an EMBL/GenBank/DDBJ whole genome shotgun (WGS) entry which is preliminary data.</text>
</comment>
<dbReference type="EMBL" id="JAVFHQ010000107">
    <property type="protein sequence ID" value="KAK4539240.1"/>
    <property type="molecule type" value="Genomic_DNA"/>
</dbReference>
<organism evidence="2 3">
    <name type="scientific">Oleoguttula mirabilis</name>
    <dbReference type="NCBI Taxonomy" id="1507867"/>
    <lineage>
        <taxon>Eukaryota</taxon>
        <taxon>Fungi</taxon>
        <taxon>Dikarya</taxon>
        <taxon>Ascomycota</taxon>
        <taxon>Pezizomycotina</taxon>
        <taxon>Dothideomycetes</taxon>
        <taxon>Dothideomycetidae</taxon>
        <taxon>Mycosphaerellales</taxon>
        <taxon>Teratosphaeriaceae</taxon>
        <taxon>Oleoguttula</taxon>
    </lineage>
</organism>
<feature type="region of interest" description="Disordered" evidence="1">
    <location>
        <begin position="38"/>
        <end position="130"/>
    </location>
</feature>
<protein>
    <recommendedName>
        <fullName evidence="4">Myb-like domain-containing protein</fullName>
    </recommendedName>
</protein>
<feature type="compositionally biased region" description="Basic and acidic residues" evidence="1">
    <location>
        <begin position="107"/>
        <end position="123"/>
    </location>
</feature>